<dbReference type="SUPFAM" id="SSF82171">
    <property type="entry name" value="DPP6 N-terminal domain-like"/>
    <property type="match status" value="1"/>
</dbReference>
<dbReference type="KEGG" id="ssm:Spirs_3712"/>
<dbReference type="EMBL" id="CP002116">
    <property type="protein sequence ID" value="ADK82798.1"/>
    <property type="molecule type" value="Genomic_DNA"/>
</dbReference>
<dbReference type="OrthoDB" id="366025at2"/>
<evidence type="ECO:0000313" key="2">
    <source>
        <dbReference type="Proteomes" id="UP000002318"/>
    </source>
</evidence>
<dbReference type="AlphaFoldDB" id="E1R7U3"/>
<dbReference type="Gene3D" id="2.120.10.30">
    <property type="entry name" value="TolB, C-terminal domain"/>
    <property type="match status" value="1"/>
</dbReference>
<gene>
    <name evidence="1" type="ordered locus">Spirs_3712</name>
</gene>
<proteinExistence type="predicted"/>
<dbReference type="STRING" id="573413.Spirs_3712"/>
<protein>
    <recommendedName>
        <fullName evidence="3">WD40 domain protein beta Propeller</fullName>
    </recommendedName>
</protein>
<dbReference type="RefSeq" id="WP_013256257.1">
    <property type="nucleotide sequence ID" value="NC_014364.1"/>
</dbReference>
<reference evidence="1 2" key="1">
    <citation type="journal article" date="2010" name="Stand. Genomic Sci.">
        <title>Complete genome sequence of Spirochaeta smaragdinae type strain (SEBR 4228).</title>
        <authorList>
            <person name="Mavromatis K."/>
            <person name="Yasawong M."/>
            <person name="Chertkov O."/>
            <person name="Lapidus A."/>
            <person name="Lucas S."/>
            <person name="Nolan M."/>
            <person name="Del Rio T.G."/>
            <person name="Tice H."/>
            <person name="Cheng J.F."/>
            <person name="Pitluck S."/>
            <person name="Liolios K."/>
            <person name="Ivanova N."/>
            <person name="Tapia R."/>
            <person name="Han C."/>
            <person name="Bruce D."/>
            <person name="Goodwin L."/>
            <person name="Pati A."/>
            <person name="Chen A."/>
            <person name="Palaniappan K."/>
            <person name="Land M."/>
            <person name="Hauser L."/>
            <person name="Chang Y.J."/>
            <person name="Jeffries C.D."/>
            <person name="Detter J.C."/>
            <person name="Rohde M."/>
            <person name="Brambilla E."/>
            <person name="Spring S."/>
            <person name="Goker M."/>
            <person name="Sikorski J."/>
            <person name="Woyke T."/>
            <person name="Bristow J."/>
            <person name="Eisen J.A."/>
            <person name="Markowitz V."/>
            <person name="Hugenholtz P."/>
            <person name="Klenk H.P."/>
            <person name="Kyrpides N.C."/>
        </authorList>
    </citation>
    <scope>NUCLEOTIDE SEQUENCE [LARGE SCALE GENOMIC DNA]</scope>
    <source>
        <strain evidence="2">DSM 11293 / JCM 15392 / SEBR 4228</strain>
    </source>
</reference>
<evidence type="ECO:0000313" key="1">
    <source>
        <dbReference type="EMBL" id="ADK82798.1"/>
    </source>
</evidence>
<dbReference type="InterPro" id="IPR011042">
    <property type="entry name" value="6-blade_b-propeller_TolB-like"/>
</dbReference>
<accession>E1R7U3</accession>
<evidence type="ECO:0008006" key="3">
    <source>
        <dbReference type="Google" id="ProtNLM"/>
    </source>
</evidence>
<sequence>MQKLRIPAFLVIVFLWLCPPSGLSIWGQSSSVLAVSGHQWRLIKTEHYDIVCPADILASGQYVANLLELLVPYQQQSLHPEKNYRYTIILDEEMFTANGFVTILPRFSMFFGLPSTELGFEWYPLLAVHEGRHMFQLDTGRQGTTKVLTWLLGEQGLAPFFISPSWLFEGDAVVTETLLSPSGRGRNPFFSLPFKAIALSQQPPSYQAMLLGSYKTKTPGAYPLGYMLYTRARSEYDSQASDTVFSALAHVPLPVLGPYIGVHRATNLSPAELYRETVETYGDFWRRQSEILPKDTLTRLTPLAQDGFQIYRNLRLSSDGMLIAWFYSFNRGNEIHILSKEGKLLERVAAEPLGNIDAGGPYIIWDENIEDAKFMKSSNRIMLYDRRTGKRRSLVGKGRYTAPSLNSDGTLAGLLRWNEDQSGELLIVETETGTTLERFDLPQGEFWFSFDWSDDGKRICYLSSGILGQTIGEIDRETGKTKTLAASTEFTFQSPRFIDGGILFTSSYSGVPAVYRLRSGDTEPELVFHRNLATFDADVFSGEQLIYFIDYYGIRGNCIGSAELPSSKGIPESLVPVMREDFFRPLLEQEPGAGILQADNIPKEVYPDEAYNFSTKGLKLHSWSLQPRSADMLNNPTIGLTLRADTIAHTMSHQADMVYNLNEETFGAEYTFTFRQFRPDIFFQADSKGRDNGEDRWTEIGGTAGMALPFGASWGTQSWALTPEVSLRGERDLDAEASDAQMELSYQVEASRLGPSTFRSLQPRWGVSGSIGYTDDPFTGTPGDHFVLEASMMLPGLQANHGMRFGAAFEQCSNDDSGLVSFPRGWDYRETEKLAAMKSEYIFPIAYPDAALGALAFFKRLRGGVYYDMLQDMEEDSFYSSAGAELNLDFNLLQLPIELSVGIREYYRFESGESGVQILLLGSSP</sequence>
<organism evidence="1 2">
    <name type="scientific">Sediminispirochaeta smaragdinae (strain DSM 11293 / JCM 15392 / SEBR 4228)</name>
    <name type="common">Spirochaeta smaragdinae</name>
    <dbReference type="NCBI Taxonomy" id="573413"/>
    <lineage>
        <taxon>Bacteria</taxon>
        <taxon>Pseudomonadati</taxon>
        <taxon>Spirochaetota</taxon>
        <taxon>Spirochaetia</taxon>
        <taxon>Spirochaetales</taxon>
        <taxon>Spirochaetaceae</taxon>
        <taxon>Sediminispirochaeta</taxon>
    </lineage>
</organism>
<dbReference type="eggNOG" id="COG0823">
    <property type="taxonomic scope" value="Bacteria"/>
</dbReference>
<dbReference type="Proteomes" id="UP000002318">
    <property type="component" value="Chromosome"/>
</dbReference>
<name>E1R7U3_SEDSS</name>
<keyword evidence="2" id="KW-1185">Reference proteome</keyword>
<dbReference type="HOGENOM" id="CLU_013076_0_0_12"/>